<dbReference type="EMBL" id="NIXT01000002">
    <property type="protein sequence ID" value="OXE34864.1"/>
    <property type="molecule type" value="Genomic_DNA"/>
</dbReference>
<evidence type="ECO:0000313" key="1">
    <source>
        <dbReference type="EMBL" id="OXE34864.1"/>
    </source>
</evidence>
<proteinExistence type="predicted"/>
<protein>
    <submittedName>
        <fullName evidence="1">Uncharacterized protein</fullName>
    </submittedName>
</protein>
<evidence type="ECO:0000313" key="2">
    <source>
        <dbReference type="Proteomes" id="UP000214596"/>
    </source>
</evidence>
<reference evidence="1 2" key="1">
    <citation type="journal article" date="2017" name="Appl. Environ. Microbiol.">
        <title>Parallel evolution of two clades of a major Atlantic endemic Vibrio parahaemolyticus pathogen lineage by independent acquisition of related pathogenicity islands.</title>
        <authorList>
            <person name="Xu F."/>
            <person name="Gonzalez-Escalona N."/>
            <person name="Drees K.P."/>
            <person name="Sebra R.P."/>
            <person name="Cooper V.S."/>
            <person name="Jones S.H."/>
            <person name="Whistler C.A."/>
        </authorList>
    </citation>
    <scope>NUCLEOTIDE SEQUENCE [LARGE SCALE GENOMIC DNA]</scope>
    <source>
        <strain evidence="1 2">MAVP-3</strain>
    </source>
</reference>
<dbReference type="RefSeq" id="WP_025635373.1">
    <property type="nucleotide sequence ID" value="NZ_CANUIC010000006.1"/>
</dbReference>
<dbReference type="Proteomes" id="UP000214596">
    <property type="component" value="Unassembled WGS sequence"/>
</dbReference>
<gene>
    <name evidence="1" type="ORF">CA163_00120</name>
</gene>
<sequence length="149" mass="16867">MKHNLMTIKQALNYIATKNIVMSHNYNVQDAENAIMNICDDKYVQSSIVTENSVSEGCLRDIYELFVESQCATYCLDLNLLANDEYPIITCNAISDSRILLSEIVNGTAHSKISKYFNKNHNANADSLIDKAASISKQMTYFELHFVEQ</sequence>
<accession>A0A227JK71</accession>
<dbReference type="AlphaFoldDB" id="A0A227JK71"/>
<comment type="caution">
    <text evidence="1">The sequence shown here is derived from an EMBL/GenBank/DDBJ whole genome shotgun (WGS) entry which is preliminary data.</text>
</comment>
<organism evidence="1 2">
    <name type="scientific">Vibrio parahaemolyticus</name>
    <dbReference type="NCBI Taxonomy" id="670"/>
    <lineage>
        <taxon>Bacteria</taxon>
        <taxon>Pseudomonadati</taxon>
        <taxon>Pseudomonadota</taxon>
        <taxon>Gammaproteobacteria</taxon>
        <taxon>Vibrionales</taxon>
        <taxon>Vibrionaceae</taxon>
        <taxon>Vibrio</taxon>
    </lineage>
</organism>
<name>A0A227JK71_VIBPH</name>